<dbReference type="Pfam" id="PF01509">
    <property type="entry name" value="TruB_N"/>
    <property type="match status" value="1"/>
</dbReference>
<gene>
    <name evidence="5 7" type="primary">truB</name>
    <name evidence="7" type="ORF">Q2362_00335</name>
</gene>
<protein>
    <recommendedName>
        <fullName evidence="5">tRNA pseudouridine synthase B</fullName>
        <ecNumber evidence="5">5.4.99.25</ecNumber>
    </recommendedName>
    <alternativeName>
        <fullName evidence="5">tRNA pseudouridine(55) synthase</fullName>
        <shortName evidence="5">Psi55 synthase</shortName>
    </alternativeName>
    <alternativeName>
        <fullName evidence="5">tRNA pseudouridylate synthase</fullName>
    </alternativeName>
    <alternativeName>
        <fullName evidence="5">tRNA-uridine isomerase</fullName>
    </alternativeName>
</protein>
<evidence type="ECO:0000259" key="6">
    <source>
        <dbReference type="Pfam" id="PF01509"/>
    </source>
</evidence>
<name>A0ABT8T4R8_9BACT</name>
<dbReference type="InterPro" id="IPR002501">
    <property type="entry name" value="PsdUridine_synth_N"/>
</dbReference>
<feature type="domain" description="Pseudouridine synthase II N-terminal" evidence="6">
    <location>
        <begin position="23"/>
        <end position="169"/>
    </location>
</feature>
<keyword evidence="3 5" id="KW-0819">tRNA processing</keyword>
<dbReference type="InterPro" id="IPR014780">
    <property type="entry name" value="tRNA_psdUridine_synth_TruB"/>
</dbReference>
<dbReference type="SUPFAM" id="SSF55120">
    <property type="entry name" value="Pseudouridine synthase"/>
    <property type="match status" value="1"/>
</dbReference>
<evidence type="ECO:0000256" key="2">
    <source>
        <dbReference type="ARBA" id="ARBA00005642"/>
    </source>
</evidence>
<dbReference type="Proteomes" id="UP001171111">
    <property type="component" value="Unassembled WGS sequence"/>
</dbReference>
<comment type="function">
    <text evidence="5">Responsible for synthesis of pseudouridine from uracil-55 in the psi GC loop of transfer RNAs.</text>
</comment>
<dbReference type="PANTHER" id="PTHR13767">
    <property type="entry name" value="TRNA-PSEUDOURIDINE SYNTHASE"/>
    <property type="match status" value="1"/>
</dbReference>
<dbReference type="PANTHER" id="PTHR13767:SF2">
    <property type="entry name" value="PSEUDOURIDYLATE SYNTHASE TRUB1"/>
    <property type="match status" value="1"/>
</dbReference>
<dbReference type="EC" id="5.4.99.25" evidence="5"/>
<organism evidence="7 8">
    <name type="scientific">Campylobacter magnus</name>
    <dbReference type="NCBI Taxonomy" id="3026462"/>
    <lineage>
        <taxon>Bacteria</taxon>
        <taxon>Pseudomonadati</taxon>
        <taxon>Campylobacterota</taxon>
        <taxon>Epsilonproteobacteria</taxon>
        <taxon>Campylobacterales</taxon>
        <taxon>Campylobacteraceae</taxon>
        <taxon>Campylobacter</taxon>
    </lineage>
</organism>
<proteinExistence type="inferred from homology"/>
<evidence type="ECO:0000313" key="7">
    <source>
        <dbReference type="EMBL" id="MDO2408544.1"/>
    </source>
</evidence>
<evidence type="ECO:0000313" key="8">
    <source>
        <dbReference type="Proteomes" id="UP001171111"/>
    </source>
</evidence>
<dbReference type="HAMAP" id="MF_01080">
    <property type="entry name" value="TruB_bact"/>
    <property type="match status" value="1"/>
</dbReference>
<dbReference type="Gene3D" id="3.30.2350.10">
    <property type="entry name" value="Pseudouridine synthase"/>
    <property type="match status" value="1"/>
</dbReference>
<evidence type="ECO:0000256" key="3">
    <source>
        <dbReference type="ARBA" id="ARBA00022694"/>
    </source>
</evidence>
<dbReference type="RefSeq" id="WP_302243551.1">
    <property type="nucleotide sequence ID" value="NZ_JAULJQ010000001.1"/>
</dbReference>
<comment type="caution">
    <text evidence="7">The sequence shown here is derived from an EMBL/GenBank/DDBJ whole genome shotgun (WGS) entry which is preliminary data.</text>
</comment>
<evidence type="ECO:0000256" key="5">
    <source>
        <dbReference type="HAMAP-Rule" id="MF_01080"/>
    </source>
</evidence>
<evidence type="ECO:0000256" key="4">
    <source>
        <dbReference type="ARBA" id="ARBA00023235"/>
    </source>
</evidence>
<comment type="similarity">
    <text evidence="2 5">Belongs to the pseudouridine synthase TruB family. Type 1 subfamily.</text>
</comment>
<comment type="catalytic activity">
    <reaction evidence="1 5">
        <text>uridine(55) in tRNA = pseudouridine(55) in tRNA</text>
        <dbReference type="Rhea" id="RHEA:42532"/>
        <dbReference type="Rhea" id="RHEA-COMP:10101"/>
        <dbReference type="Rhea" id="RHEA-COMP:10102"/>
        <dbReference type="ChEBI" id="CHEBI:65314"/>
        <dbReference type="ChEBI" id="CHEBI:65315"/>
        <dbReference type="EC" id="5.4.99.25"/>
    </reaction>
</comment>
<keyword evidence="8" id="KW-1185">Reference proteome</keyword>
<evidence type="ECO:0000256" key="1">
    <source>
        <dbReference type="ARBA" id="ARBA00000385"/>
    </source>
</evidence>
<dbReference type="InterPro" id="IPR020103">
    <property type="entry name" value="PsdUridine_synth_cat_dom_sf"/>
</dbReference>
<accession>A0ABT8T4R8</accession>
<feature type="active site" description="Nucleophile" evidence="5">
    <location>
        <position position="38"/>
    </location>
</feature>
<reference evidence="7 8" key="1">
    <citation type="submission" date="2023-06" db="EMBL/GenBank/DDBJ databases">
        <title>Campylobacter magnum sp. nov., isolated from cecal contents of domestic pigs (Sus scrofa domesticus).</title>
        <authorList>
            <person name="Papic B."/>
            <person name="Gruntar I."/>
        </authorList>
    </citation>
    <scope>NUCLEOTIDE SEQUENCE [LARGE SCALE GENOMIC DNA]</scope>
    <source>
        <strain evidence="8">34484-21</strain>
    </source>
</reference>
<sequence>MNRLFAAKKPSGISSNHFLARLKRKYGVKKAGFSGTLDPFASGVLLVAFGSYTRLFQYLEVEPKVYEACLWLGAFCPSGDNENISKVDIIKPFELEILSKNVENLQGILDYTPPKYSAKHVGGVRAYELARRGVDFELKAEQMQVFSAEILHYTHPFLLVRLELSKGSYARSWAELLAKKLGINATLSALERKSEGEFFYENEKALDPLKHLKIAQNWYEKSQSDIELGKKLCVDDFKIKENGEYFIKFEKFFSIIEILNGQVIYKLNGIKNADFN</sequence>
<dbReference type="EMBL" id="JAULJQ010000001">
    <property type="protein sequence ID" value="MDO2408544.1"/>
    <property type="molecule type" value="Genomic_DNA"/>
</dbReference>
<keyword evidence="4 5" id="KW-0413">Isomerase</keyword>